<protein>
    <submittedName>
        <fullName evidence="2">Uncharacterized protein</fullName>
    </submittedName>
</protein>
<evidence type="ECO:0000313" key="2">
    <source>
        <dbReference type="EMBL" id="CAH8332428.1"/>
    </source>
</evidence>
<dbReference type="Proteomes" id="UP001642260">
    <property type="component" value="Unassembled WGS sequence"/>
</dbReference>
<name>A0ABC8JUK5_ERUVS</name>
<comment type="caution">
    <text evidence="2">The sequence shown here is derived from an EMBL/GenBank/DDBJ whole genome shotgun (WGS) entry which is preliminary data.</text>
</comment>
<organism evidence="2 3">
    <name type="scientific">Eruca vesicaria subsp. sativa</name>
    <name type="common">Garden rocket</name>
    <name type="synonym">Eruca sativa</name>
    <dbReference type="NCBI Taxonomy" id="29727"/>
    <lineage>
        <taxon>Eukaryota</taxon>
        <taxon>Viridiplantae</taxon>
        <taxon>Streptophyta</taxon>
        <taxon>Embryophyta</taxon>
        <taxon>Tracheophyta</taxon>
        <taxon>Spermatophyta</taxon>
        <taxon>Magnoliopsida</taxon>
        <taxon>eudicotyledons</taxon>
        <taxon>Gunneridae</taxon>
        <taxon>Pentapetalae</taxon>
        <taxon>rosids</taxon>
        <taxon>malvids</taxon>
        <taxon>Brassicales</taxon>
        <taxon>Brassicaceae</taxon>
        <taxon>Brassiceae</taxon>
        <taxon>Eruca</taxon>
    </lineage>
</organism>
<dbReference type="AlphaFoldDB" id="A0ABC8JUK5"/>
<feature type="region of interest" description="Disordered" evidence="1">
    <location>
        <begin position="18"/>
        <end position="46"/>
    </location>
</feature>
<evidence type="ECO:0000313" key="3">
    <source>
        <dbReference type="Proteomes" id="UP001642260"/>
    </source>
</evidence>
<feature type="compositionally biased region" description="Basic and acidic residues" evidence="1">
    <location>
        <begin position="70"/>
        <end position="87"/>
    </location>
</feature>
<reference evidence="2 3" key="1">
    <citation type="submission" date="2022-03" db="EMBL/GenBank/DDBJ databases">
        <authorList>
            <person name="Macdonald S."/>
            <person name="Ahmed S."/>
            <person name="Newling K."/>
        </authorList>
    </citation>
    <scope>NUCLEOTIDE SEQUENCE [LARGE SCALE GENOMIC DNA]</scope>
</reference>
<evidence type="ECO:0000256" key="1">
    <source>
        <dbReference type="SAM" id="MobiDB-lite"/>
    </source>
</evidence>
<proteinExistence type="predicted"/>
<gene>
    <name evidence="2" type="ORF">ERUC_LOCUS12609</name>
</gene>
<keyword evidence="3" id="KW-1185">Reference proteome</keyword>
<dbReference type="EMBL" id="CAKOAT010119598">
    <property type="protein sequence ID" value="CAH8332428.1"/>
    <property type="molecule type" value="Genomic_DNA"/>
</dbReference>
<feature type="region of interest" description="Disordered" evidence="1">
    <location>
        <begin position="66"/>
        <end position="87"/>
    </location>
</feature>
<sequence>MTDAEKWMLEKQTARILASRRGEGTAEDEQWETPRVVSTRNGLGVKDRPQFKRNRAKVMARKVVKAVQKRGQENGPEKEKLVRREPE</sequence>
<accession>A0ABC8JUK5</accession>